<accession>A0A3P3QEA9</accession>
<keyword evidence="3" id="KW-1185">Reference proteome</keyword>
<name>A0A3P3QEA9_9GAMM</name>
<evidence type="ECO:0000313" key="2">
    <source>
        <dbReference type="EMBL" id="RRJ18769.1"/>
    </source>
</evidence>
<dbReference type="RefSeq" id="WP_046518953.1">
    <property type="nucleotide sequence ID" value="NZ_LAVS01000006.1"/>
</dbReference>
<evidence type="ECO:0000256" key="1">
    <source>
        <dbReference type="SAM" id="MobiDB-lite"/>
    </source>
</evidence>
<feature type="region of interest" description="Disordered" evidence="1">
    <location>
        <begin position="51"/>
        <end position="115"/>
    </location>
</feature>
<evidence type="ECO:0000313" key="3">
    <source>
        <dbReference type="Proteomes" id="UP000276260"/>
    </source>
</evidence>
<dbReference type="Proteomes" id="UP000276260">
    <property type="component" value="Unassembled WGS sequence"/>
</dbReference>
<organism evidence="2 3">
    <name type="scientific">Rheinheimera mesophila</name>
    <dbReference type="NCBI Taxonomy" id="1547515"/>
    <lineage>
        <taxon>Bacteria</taxon>
        <taxon>Pseudomonadati</taxon>
        <taxon>Pseudomonadota</taxon>
        <taxon>Gammaproteobacteria</taxon>
        <taxon>Chromatiales</taxon>
        <taxon>Chromatiaceae</taxon>
        <taxon>Rheinheimera</taxon>
    </lineage>
</organism>
<proteinExistence type="predicted"/>
<gene>
    <name evidence="2" type="ORF">EIK76_16240</name>
</gene>
<dbReference type="AlphaFoldDB" id="A0A3P3QEA9"/>
<dbReference type="EMBL" id="RRCF01000006">
    <property type="protein sequence ID" value="RRJ18769.1"/>
    <property type="molecule type" value="Genomic_DNA"/>
</dbReference>
<comment type="caution">
    <text evidence="2">The sequence shown here is derived from an EMBL/GenBank/DDBJ whole genome shotgun (WGS) entry which is preliminary data.</text>
</comment>
<reference evidence="2 3" key="1">
    <citation type="submission" date="2018-11" db="EMBL/GenBank/DDBJ databases">
        <title>Draft genome analysis of Rheinheimera mesophila isolated from an industrial waste site.</title>
        <authorList>
            <person name="Yu Q."/>
            <person name="Qi Y."/>
            <person name="Zhang H."/>
            <person name="Lu Y."/>
            <person name="Pu J."/>
        </authorList>
    </citation>
    <scope>NUCLEOTIDE SEQUENCE [LARGE SCALE GENOMIC DNA]</scope>
    <source>
        <strain evidence="2 3">IITR13</strain>
    </source>
</reference>
<sequence>MKIWIFSIVVHALLLWALTLVLIPVPEKPASSAVIQTYSYTAVREKPISESQVAAAPVRHNDTAKPVVQSTEKRSSASRKASKSAKVSRSEQGVVSADPVVNSQPMATAPAPAKQNSSLAERALAAVSANTSEPIRQRHDQSELVISSGSSVEGELAPAMLKTVKTYADGSELVKGVHGCWKIPPVESRTGATWMTTSTPCETDTTAEQINDILQKRRTYAND</sequence>
<protein>
    <submittedName>
        <fullName evidence="2">Uncharacterized protein</fullName>
    </submittedName>
</protein>
<dbReference type="OrthoDB" id="5771685at2"/>